<dbReference type="RefSeq" id="WP_087629635.1">
    <property type="nucleotide sequence ID" value="NZ_FCNZ02000004.1"/>
</dbReference>
<dbReference type="InterPro" id="IPR027417">
    <property type="entry name" value="P-loop_NTPase"/>
</dbReference>
<protein>
    <submittedName>
        <fullName evidence="1">Phage terminase large subunit</fullName>
    </submittedName>
</protein>
<proteinExistence type="predicted"/>
<dbReference type="Gene3D" id="3.30.420.240">
    <property type="match status" value="1"/>
</dbReference>
<evidence type="ECO:0000313" key="2">
    <source>
        <dbReference type="Proteomes" id="UP000054717"/>
    </source>
</evidence>
<dbReference type="EMBL" id="FCNZ02000004">
    <property type="protein sequence ID" value="SAL25865.1"/>
    <property type="molecule type" value="Genomic_DNA"/>
</dbReference>
<keyword evidence="2" id="KW-1185">Reference proteome</keyword>
<dbReference type="AlphaFoldDB" id="A0A158G1C0"/>
<reference evidence="1" key="1">
    <citation type="submission" date="2016-01" db="EMBL/GenBank/DDBJ databases">
        <authorList>
            <person name="Peeters Charlotte."/>
        </authorList>
    </citation>
    <scope>NUCLEOTIDE SEQUENCE</scope>
    <source>
        <strain evidence="1">LMG 22936</strain>
    </source>
</reference>
<dbReference type="Gene3D" id="3.40.50.300">
    <property type="entry name" value="P-loop containing nucleotide triphosphate hydrolases"/>
    <property type="match status" value="1"/>
</dbReference>
<organism evidence="1 2">
    <name type="scientific">Caballeronia telluris</name>
    <dbReference type="NCBI Taxonomy" id="326475"/>
    <lineage>
        <taxon>Bacteria</taxon>
        <taxon>Pseudomonadati</taxon>
        <taxon>Pseudomonadota</taxon>
        <taxon>Betaproteobacteria</taxon>
        <taxon>Burkholderiales</taxon>
        <taxon>Burkholderiaceae</taxon>
        <taxon>Caballeronia</taxon>
    </lineage>
</organism>
<gene>
    <name evidence="1" type="ORF">AWB66_01491</name>
</gene>
<dbReference type="Proteomes" id="UP000054717">
    <property type="component" value="Unassembled WGS sequence"/>
</dbReference>
<accession>A0A158G1C0</accession>
<sequence length="531" mass="60073">MPLPFPFDFRDPDYKAVFEWRIDRLQRIRANPGALPALKTFYKDNPAQFIIDWGMTFDPRNVERGLPASIPFLLFPKQEEWILWFIDRWKSQEPGITEKTRDMGMSWLTIALADSVCLFNRGVVAGFGSRKEEYVDKIGAPKSLFWKARMFLQMLPPEFRGSWDINKHAPHMRIMFPDTDSTITGESGDGIGRGDRSSFYIVDESAFLERPMLVDASLSQTTNCRQDISTPNGMGNPFAQKRFSGKMKVFTFHWRDDPRKDDAWYQKQVNELDAVTVAQEIDINYSASVEGVVIPSAWVQAAIDAHVKLGMEPTGALRGGLDVADEGIDKNAFAGRHGVLLQHLQSWSGKGGDIYQTVVKTFSICDQHGYEVFDYDADGLGAGVRGDSREINEKRREAGHRMVRVEPFRGSGAVHDPEGEMISKRKNKDFFLNAKAQSWWSLRMRFQETYRAVVERMAYDPDAIISIRSDLPELSTLIMELSQPTYTINAVGKVAIDKKPDGTKSPNLADAVMICYQPAARSLDIWSRLAG</sequence>
<evidence type="ECO:0000313" key="1">
    <source>
        <dbReference type="EMBL" id="SAL25865.1"/>
    </source>
</evidence>
<dbReference type="STRING" id="326475.AWB66_01491"/>
<comment type="caution">
    <text evidence="1">The sequence shown here is derived from an EMBL/GenBank/DDBJ whole genome shotgun (WGS) entry which is preliminary data.</text>
</comment>
<name>A0A158G1C0_9BURK</name>